<name>A0ABP6CQX1_9ACTN</name>
<comment type="caution">
    <text evidence="1">The sequence shown here is derived from an EMBL/GenBank/DDBJ whole genome shotgun (WGS) entry which is preliminary data.</text>
</comment>
<evidence type="ECO:0000313" key="1">
    <source>
        <dbReference type="EMBL" id="GAA2626310.1"/>
    </source>
</evidence>
<gene>
    <name evidence="1" type="ORF">GCM10010411_73990</name>
</gene>
<proteinExistence type="predicted"/>
<accession>A0ABP6CQX1</accession>
<protein>
    <submittedName>
        <fullName evidence="1">Uncharacterized protein</fullName>
    </submittedName>
</protein>
<reference evidence="2" key="1">
    <citation type="journal article" date="2019" name="Int. J. Syst. Evol. Microbiol.">
        <title>The Global Catalogue of Microorganisms (GCM) 10K type strain sequencing project: providing services to taxonomists for standard genome sequencing and annotation.</title>
        <authorList>
            <consortium name="The Broad Institute Genomics Platform"/>
            <consortium name="The Broad Institute Genome Sequencing Center for Infectious Disease"/>
            <person name="Wu L."/>
            <person name="Ma J."/>
        </authorList>
    </citation>
    <scope>NUCLEOTIDE SEQUENCE [LARGE SCALE GENOMIC DNA]</scope>
    <source>
        <strain evidence="2">JCM 6833</strain>
    </source>
</reference>
<dbReference type="Proteomes" id="UP001501509">
    <property type="component" value="Unassembled WGS sequence"/>
</dbReference>
<sequence length="75" mass="8256">MTPELKTALRELRRVRAMRPQDSASAVTFAGWREAIATALDELAVHLLFPEDRLRAAAEAAAARDETAQLRSPPT</sequence>
<keyword evidence="2" id="KW-1185">Reference proteome</keyword>
<organism evidence="1 2">
    <name type="scientific">Actinomadura fulvescens</name>
    <dbReference type="NCBI Taxonomy" id="46160"/>
    <lineage>
        <taxon>Bacteria</taxon>
        <taxon>Bacillati</taxon>
        <taxon>Actinomycetota</taxon>
        <taxon>Actinomycetes</taxon>
        <taxon>Streptosporangiales</taxon>
        <taxon>Thermomonosporaceae</taxon>
        <taxon>Actinomadura</taxon>
    </lineage>
</organism>
<evidence type="ECO:0000313" key="2">
    <source>
        <dbReference type="Proteomes" id="UP001501509"/>
    </source>
</evidence>
<dbReference type="EMBL" id="BAAATD010000013">
    <property type="protein sequence ID" value="GAA2626310.1"/>
    <property type="molecule type" value="Genomic_DNA"/>
</dbReference>